<keyword evidence="1" id="KW-0812">Transmembrane</keyword>
<protein>
    <submittedName>
        <fullName evidence="2">Uncharacterized protein</fullName>
    </submittedName>
</protein>
<feature type="transmembrane region" description="Helical" evidence="1">
    <location>
        <begin position="12"/>
        <end position="32"/>
    </location>
</feature>
<dbReference type="AlphaFoldDB" id="A0A517ZCP0"/>
<dbReference type="RefSeq" id="WP_145371376.1">
    <property type="nucleotide sequence ID" value="NZ_CP036275.1"/>
</dbReference>
<evidence type="ECO:0000313" key="2">
    <source>
        <dbReference type="EMBL" id="QDU40225.1"/>
    </source>
</evidence>
<reference evidence="2 3" key="1">
    <citation type="submission" date="2019-02" db="EMBL/GenBank/DDBJ databases">
        <title>Deep-cultivation of Planctomycetes and their phenomic and genomic characterization uncovers novel biology.</title>
        <authorList>
            <person name="Wiegand S."/>
            <person name="Jogler M."/>
            <person name="Boedeker C."/>
            <person name="Pinto D."/>
            <person name="Vollmers J."/>
            <person name="Rivas-Marin E."/>
            <person name="Kohn T."/>
            <person name="Peeters S.H."/>
            <person name="Heuer A."/>
            <person name="Rast P."/>
            <person name="Oberbeckmann S."/>
            <person name="Bunk B."/>
            <person name="Jeske O."/>
            <person name="Meyerdierks A."/>
            <person name="Storesund J.E."/>
            <person name="Kallscheuer N."/>
            <person name="Luecker S."/>
            <person name="Lage O.M."/>
            <person name="Pohl T."/>
            <person name="Merkel B.J."/>
            <person name="Hornburger P."/>
            <person name="Mueller R.-W."/>
            <person name="Bruemmer F."/>
            <person name="Labrenz M."/>
            <person name="Spormann A.M."/>
            <person name="Op den Camp H."/>
            <person name="Overmann J."/>
            <person name="Amann R."/>
            <person name="Jetten M.S.M."/>
            <person name="Mascher T."/>
            <person name="Medema M.H."/>
            <person name="Devos D.P."/>
            <person name="Kaster A.-K."/>
            <person name="Ovreas L."/>
            <person name="Rohde M."/>
            <person name="Galperin M.Y."/>
            <person name="Jogler C."/>
        </authorList>
    </citation>
    <scope>NUCLEOTIDE SEQUENCE [LARGE SCALE GENOMIC DNA]</scope>
    <source>
        <strain evidence="2 3">Mal4</strain>
    </source>
</reference>
<dbReference type="Proteomes" id="UP000320496">
    <property type="component" value="Chromosome"/>
</dbReference>
<evidence type="ECO:0000256" key="1">
    <source>
        <dbReference type="SAM" id="Phobius"/>
    </source>
</evidence>
<dbReference type="EMBL" id="CP036275">
    <property type="protein sequence ID" value="QDU40225.1"/>
    <property type="molecule type" value="Genomic_DNA"/>
</dbReference>
<organism evidence="2 3">
    <name type="scientific">Maioricimonas rarisocia</name>
    <dbReference type="NCBI Taxonomy" id="2528026"/>
    <lineage>
        <taxon>Bacteria</taxon>
        <taxon>Pseudomonadati</taxon>
        <taxon>Planctomycetota</taxon>
        <taxon>Planctomycetia</taxon>
        <taxon>Planctomycetales</taxon>
        <taxon>Planctomycetaceae</taxon>
        <taxon>Maioricimonas</taxon>
    </lineage>
</organism>
<evidence type="ECO:0000313" key="3">
    <source>
        <dbReference type="Proteomes" id="UP000320496"/>
    </source>
</evidence>
<proteinExistence type="predicted"/>
<dbReference type="KEGG" id="mri:Mal4_45810"/>
<name>A0A517ZCP0_9PLAN</name>
<keyword evidence="1" id="KW-0472">Membrane</keyword>
<accession>A0A517ZCP0</accession>
<feature type="transmembrane region" description="Helical" evidence="1">
    <location>
        <begin position="39"/>
        <end position="61"/>
    </location>
</feature>
<keyword evidence="1" id="KW-1133">Transmembrane helix</keyword>
<keyword evidence="3" id="KW-1185">Reference proteome</keyword>
<sequence length="70" mass="7589">MDLDREHDRRQPWRAAAGLLAFCVATFAGAVVQQAPETILVRAMVATAIVYGLTSLLEAIWNTVSDGSDQ</sequence>
<gene>
    <name evidence="2" type="ORF">Mal4_45810</name>
</gene>